<feature type="chain" id="PRO_5047408697" description="DUF3857 domain-containing protein" evidence="1">
    <location>
        <begin position="25"/>
        <end position="659"/>
    </location>
</feature>
<dbReference type="EMBL" id="JAGTXB010000004">
    <property type="protein sequence ID" value="MBS0027888.1"/>
    <property type="molecule type" value="Genomic_DNA"/>
</dbReference>
<dbReference type="RefSeq" id="WP_211972995.1">
    <property type="nucleotide sequence ID" value="NZ_CBFHAM010000078.1"/>
</dbReference>
<sequence length="659" mass="74851">MKNWVLLLTVAVIAILPLSIQAQANSYFPEIWKEKPALHPVTTTDHPYTVLDYRIVRDFNISRQDKANSFNWAHYKTIYKNIKINTQAGADSLTQLVMTMEMNEDLRGLRLRMLHPNGEVTDLNNQVRMVVLNGGRKAIVANNLVLQAGAELEYELSTKVLYDFAGSDYLQSSIACDHVSFTLIAPKELSFRIKTSPAMPVLSDSIAGDYHYYQLHLDHVPALENDELYYYLPQLKRVDFALYQASIGKDITRITWQQPAEENYIPFVAISKPEYKQLEKELQKWPFVKLRMPVPQMIYQVEQYIKTNFELTAPSETRETMDIISILRSRRAENAGMVRLMNAVYYMLNIPTQVLFTSSRDTLQLDSQLVNKQLAKNVLLYFPSVQQALSPTDMNTRFPCYPALWAGIPALRCRDTLVGQESKVLVDFINTPMTPYALSNITTEASLKSVTEPVWEVKQSFGGYPAANIKAAFAVTGTTTEGRYKIYNAILPFEPGVRKPTAVTTENEVFNTRTLDKPMLMNSTLSTPSLIENKNTQISIRLGQLLAGTTPANIPLPADSLPIQISFPYYQEKRVNIPLPAGYKVANKGNFSADISDKGAQPSLGFKMRCEQDGNVLHIFVLEWYRRTDFSGENKKIFGQMLNRIHLLQQQNLVLEKEQ</sequence>
<accession>A0ABS5IY51</accession>
<keyword evidence="1" id="KW-0732">Signal</keyword>
<dbReference type="Pfam" id="PF12969">
    <property type="entry name" value="DUF3857"/>
    <property type="match status" value="1"/>
</dbReference>
<dbReference type="Gene3D" id="2.60.40.3140">
    <property type="match status" value="1"/>
</dbReference>
<evidence type="ECO:0000256" key="1">
    <source>
        <dbReference type="SAM" id="SignalP"/>
    </source>
</evidence>
<organism evidence="3 4">
    <name type="scientific">Chitinophaga hostae</name>
    <dbReference type="NCBI Taxonomy" id="2831022"/>
    <lineage>
        <taxon>Bacteria</taxon>
        <taxon>Pseudomonadati</taxon>
        <taxon>Bacteroidota</taxon>
        <taxon>Chitinophagia</taxon>
        <taxon>Chitinophagales</taxon>
        <taxon>Chitinophagaceae</taxon>
        <taxon>Chitinophaga</taxon>
    </lineage>
</organism>
<feature type="signal peptide" evidence="1">
    <location>
        <begin position="1"/>
        <end position="24"/>
    </location>
</feature>
<gene>
    <name evidence="3" type="ORF">KE626_11275</name>
</gene>
<keyword evidence="4" id="KW-1185">Reference proteome</keyword>
<name>A0ABS5IY51_9BACT</name>
<dbReference type="Proteomes" id="UP000676386">
    <property type="component" value="Unassembled WGS sequence"/>
</dbReference>
<protein>
    <recommendedName>
        <fullName evidence="2">DUF3857 domain-containing protein</fullName>
    </recommendedName>
</protein>
<comment type="caution">
    <text evidence="3">The sequence shown here is derived from an EMBL/GenBank/DDBJ whole genome shotgun (WGS) entry which is preliminary data.</text>
</comment>
<reference evidence="3 4" key="1">
    <citation type="submission" date="2021-04" db="EMBL/GenBank/DDBJ databases">
        <title>Chitinophaga sp. nov., isolated from the rhizosphere soil.</title>
        <authorList>
            <person name="He S."/>
        </authorList>
    </citation>
    <scope>NUCLEOTIDE SEQUENCE [LARGE SCALE GENOMIC DNA]</scope>
    <source>
        <strain evidence="3 4">2R12</strain>
    </source>
</reference>
<evidence type="ECO:0000313" key="3">
    <source>
        <dbReference type="EMBL" id="MBS0027888.1"/>
    </source>
</evidence>
<feature type="domain" description="DUF3857" evidence="2">
    <location>
        <begin position="76"/>
        <end position="223"/>
    </location>
</feature>
<dbReference type="InterPro" id="IPR024618">
    <property type="entry name" value="DUF3857"/>
</dbReference>
<evidence type="ECO:0000259" key="2">
    <source>
        <dbReference type="Pfam" id="PF12969"/>
    </source>
</evidence>
<evidence type="ECO:0000313" key="4">
    <source>
        <dbReference type="Proteomes" id="UP000676386"/>
    </source>
</evidence>
<proteinExistence type="predicted"/>